<dbReference type="AlphaFoldDB" id="A0A2M3YWD3"/>
<keyword evidence="3" id="KW-0964">Secreted</keyword>
<feature type="signal peptide" evidence="4">
    <location>
        <begin position="1"/>
        <end position="20"/>
    </location>
</feature>
<name>A0A2M3YWD3_9DIPT</name>
<accession>A0A2M3YWD3</accession>
<dbReference type="Gene3D" id="1.10.238.20">
    <property type="entry name" value="Pheromone/general odorant binding protein domain"/>
    <property type="match status" value="1"/>
</dbReference>
<dbReference type="GO" id="GO:0005549">
    <property type="term" value="F:odorant binding"/>
    <property type="evidence" value="ECO:0007669"/>
    <property type="project" value="InterPro"/>
</dbReference>
<dbReference type="EMBL" id="GGFF01000100">
    <property type="protein sequence ID" value="MBW20567.1"/>
    <property type="molecule type" value="Transcribed_RNA"/>
</dbReference>
<dbReference type="InterPro" id="IPR036728">
    <property type="entry name" value="PBP_GOBP_sf"/>
</dbReference>
<organism evidence="5">
    <name type="scientific">Anopheles nuneztovari</name>
    <dbReference type="NCBI Taxonomy" id="30067"/>
    <lineage>
        <taxon>Eukaryota</taxon>
        <taxon>Metazoa</taxon>
        <taxon>Ecdysozoa</taxon>
        <taxon>Arthropoda</taxon>
        <taxon>Hexapoda</taxon>
        <taxon>Insecta</taxon>
        <taxon>Pterygota</taxon>
        <taxon>Neoptera</taxon>
        <taxon>Endopterygota</taxon>
        <taxon>Diptera</taxon>
        <taxon>Nematocera</taxon>
        <taxon>Culicoidea</taxon>
        <taxon>Culicidae</taxon>
        <taxon>Anophelinae</taxon>
        <taxon>Anopheles</taxon>
    </lineage>
</organism>
<proteinExistence type="inferred from homology"/>
<evidence type="ECO:0000256" key="2">
    <source>
        <dbReference type="ARBA" id="ARBA00008098"/>
    </source>
</evidence>
<dbReference type="SUPFAM" id="SSF47565">
    <property type="entry name" value="Insect pheromone/odorant-binding proteins"/>
    <property type="match status" value="1"/>
</dbReference>
<keyword evidence="4" id="KW-0732">Signal</keyword>
<evidence type="ECO:0000256" key="3">
    <source>
        <dbReference type="ARBA" id="ARBA00022525"/>
    </source>
</evidence>
<evidence type="ECO:0000313" key="5">
    <source>
        <dbReference type="EMBL" id="MBW20567.1"/>
    </source>
</evidence>
<dbReference type="GO" id="GO:0005576">
    <property type="term" value="C:extracellular region"/>
    <property type="evidence" value="ECO:0007669"/>
    <property type="project" value="UniProtKB-SubCell"/>
</dbReference>
<evidence type="ECO:0000256" key="4">
    <source>
        <dbReference type="SAM" id="SignalP"/>
    </source>
</evidence>
<protein>
    <submittedName>
        <fullName evidence="5">Putative short from d7 salivary protein</fullName>
    </submittedName>
</protein>
<comment type="similarity">
    <text evidence="2">Belongs to the PBP/GOBP family.</text>
</comment>
<sequence length="137" mass="15586">MMWKSTVLAVLVIVLVQVTGQSLNQCKSVFSDSTKSKFCKARKYEAIAGVDMDKTLDCVLKAVNVVDKTGYAKYHDLYQPMNNIEEHRKHDYNLEICIGKSFRLEPKVKCANAFYKCMMGTDSKETFKKVVNARVCN</sequence>
<evidence type="ECO:0000256" key="1">
    <source>
        <dbReference type="ARBA" id="ARBA00004613"/>
    </source>
</evidence>
<comment type="subcellular location">
    <subcellularLocation>
        <location evidence="1">Secreted</location>
    </subcellularLocation>
</comment>
<reference evidence="5" key="1">
    <citation type="submission" date="2018-01" db="EMBL/GenBank/DDBJ databases">
        <title>An insight into the sialome of Amazonian anophelines.</title>
        <authorList>
            <person name="Ribeiro J.M."/>
            <person name="Scarpassa V."/>
            <person name="Calvo E."/>
        </authorList>
    </citation>
    <scope>NUCLEOTIDE SEQUENCE</scope>
    <source>
        <tissue evidence="5">Salivary glands</tissue>
    </source>
</reference>
<feature type="chain" id="PRO_5014999033" evidence="4">
    <location>
        <begin position="21"/>
        <end position="137"/>
    </location>
</feature>